<dbReference type="SUPFAM" id="SSF102712">
    <property type="entry name" value="JAB1/MPN domain"/>
    <property type="match status" value="1"/>
</dbReference>
<keyword evidence="1" id="KW-0645">Protease</keyword>
<protein>
    <submittedName>
        <fullName evidence="7">DNA repair protein RadC</fullName>
    </submittedName>
</protein>
<gene>
    <name evidence="7" type="ORF">B2A_08559</name>
</gene>
<dbReference type="PANTHER" id="PTHR30471">
    <property type="entry name" value="DNA REPAIR PROTEIN RADC"/>
    <property type="match status" value="1"/>
</dbReference>
<dbReference type="Pfam" id="PF04002">
    <property type="entry name" value="RadC"/>
    <property type="match status" value="1"/>
</dbReference>
<evidence type="ECO:0000259" key="6">
    <source>
        <dbReference type="PROSITE" id="PS50249"/>
    </source>
</evidence>
<name>T0ZR79_9ZZZZ</name>
<keyword evidence="5" id="KW-0482">Metalloprotease</keyword>
<keyword evidence="4" id="KW-0862">Zinc</keyword>
<dbReference type="InterPro" id="IPR025657">
    <property type="entry name" value="RadC_JAB"/>
</dbReference>
<dbReference type="InterPro" id="IPR037518">
    <property type="entry name" value="MPN"/>
</dbReference>
<evidence type="ECO:0000256" key="2">
    <source>
        <dbReference type="ARBA" id="ARBA00022723"/>
    </source>
</evidence>
<accession>T0ZR79</accession>
<dbReference type="AlphaFoldDB" id="T0ZR79"/>
<reference evidence="7" key="1">
    <citation type="submission" date="2013-08" db="EMBL/GenBank/DDBJ databases">
        <authorList>
            <person name="Mendez C."/>
            <person name="Richter M."/>
            <person name="Ferrer M."/>
            <person name="Sanchez J."/>
        </authorList>
    </citation>
    <scope>NUCLEOTIDE SEQUENCE</scope>
</reference>
<keyword evidence="3" id="KW-0378">Hydrolase</keyword>
<dbReference type="CDD" id="cd08071">
    <property type="entry name" value="MPN_DUF2466"/>
    <property type="match status" value="1"/>
</dbReference>
<proteinExistence type="predicted"/>
<feature type="domain" description="MPN" evidence="6">
    <location>
        <begin position="8"/>
        <end position="130"/>
    </location>
</feature>
<dbReference type="EMBL" id="AUZZ01006168">
    <property type="protein sequence ID" value="EQD47138.1"/>
    <property type="molecule type" value="Genomic_DNA"/>
</dbReference>
<dbReference type="PANTHER" id="PTHR30471:SF3">
    <property type="entry name" value="UPF0758 PROTEIN YEES-RELATED"/>
    <property type="match status" value="1"/>
</dbReference>
<evidence type="ECO:0000256" key="3">
    <source>
        <dbReference type="ARBA" id="ARBA00022801"/>
    </source>
</evidence>
<evidence type="ECO:0000256" key="1">
    <source>
        <dbReference type="ARBA" id="ARBA00022670"/>
    </source>
</evidence>
<dbReference type="InterPro" id="IPR001405">
    <property type="entry name" value="UPF0758"/>
</dbReference>
<dbReference type="InterPro" id="IPR020891">
    <property type="entry name" value="UPF0758_CS"/>
</dbReference>
<dbReference type="PROSITE" id="PS50249">
    <property type="entry name" value="MPN"/>
    <property type="match status" value="1"/>
</dbReference>
<evidence type="ECO:0000256" key="5">
    <source>
        <dbReference type="ARBA" id="ARBA00023049"/>
    </source>
</evidence>
<evidence type="ECO:0000313" key="7">
    <source>
        <dbReference type="EMBL" id="EQD47138.1"/>
    </source>
</evidence>
<comment type="caution">
    <text evidence="7">The sequence shown here is derived from an EMBL/GenBank/DDBJ whole genome shotgun (WGS) entry which is preliminary data.</text>
</comment>
<evidence type="ECO:0000256" key="4">
    <source>
        <dbReference type="ARBA" id="ARBA00022833"/>
    </source>
</evidence>
<dbReference type="GO" id="GO:0008237">
    <property type="term" value="F:metallopeptidase activity"/>
    <property type="evidence" value="ECO:0007669"/>
    <property type="project" value="UniProtKB-KW"/>
</dbReference>
<dbReference type="GO" id="GO:0046872">
    <property type="term" value="F:metal ion binding"/>
    <property type="evidence" value="ECO:0007669"/>
    <property type="project" value="UniProtKB-KW"/>
</dbReference>
<sequence length="130" mass="14647">MRDGAREKVQTPRRTIEALRRYLAPLEREVFAVLWLDARHHVIEFDVISTGTVDSAQVPVREVAKKALERNAVACVLVHNHPSGSCEPSPADEFITRTLKDALSLFEIRVLDHFVVGRDTAYSFAEHGLL</sequence>
<dbReference type="GO" id="GO:0006508">
    <property type="term" value="P:proteolysis"/>
    <property type="evidence" value="ECO:0007669"/>
    <property type="project" value="UniProtKB-KW"/>
</dbReference>
<keyword evidence="2" id="KW-0479">Metal-binding</keyword>
<organism evidence="7">
    <name type="scientific">mine drainage metagenome</name>
    <dbReference type="NCBI Taxonomy" id="410659"/>
    <lineage>
        <taxon>unclassified sequences</taxon>
        <taxon>metagenomes</taxon>
        <taxon>ecological metagenomes</taxon>
    </lineage>
</organism>
<reference evidence="7" key="2">
    <citation type="journal article" date="2014" name="ISME J.">
        <title>Microbial stratification in low pH oxic and suboxic macroscopic growths along an acid mine drainage.</title>
        <authorList>
            <person name="Mendez-Garcia C."/>
            <person name="Mesa V."/>
            <person name="Sprenger R.R."/>
            <person name="Richter M."/>
            <person name="Diez M.S."/>
            <person name="Solano J."/>
            <person name="Bargiela R."/>
            <person name="Golyshina O.V."/>
            <person name="Manteca A."/>
            <person name="Ramos J.L."/>
            <person name="Gallego J.R."/>
            <person name="Llorente I."/>
            <person name="Martins Dos Santos V.A."/>
            <person name="Jensen O.N."/>
            <person name="Pelaez A.I."/>
            <person name="Sanchez J."/>
            <person name="Ferrer M."/>
        </authorList>
    </citation>
    <scope>NUCLEOTIDE SEQUENCE</scope>
</reference>
<dbReference type="PROSITE" id="PS01302">
    <property type="entry name" value="UPF0758"/>
    <property type="match status" value="1"/>
</dbReference>
<dbReference type="Gene3D" id="3.40.140.10">
    <property type="entry name" value="Cytidine Deaminase, domain 2"/>
    <property type="match status" value="1"/>
</dbReference>